<keyword evidence="5" id="KW-1185">Reference proteome</keyword>
<dbReference type="EMBL" id="NRDI02000021">
    <property type="protein sequence ID" value="KAI1509293.1"/>
    <property type="molecule type" value="Genomic_DNA"/>
</dbReference>
<dbReference type="GO" id="GO:0008168">
    <property type="term" value="F:methyltransferase activity"/>
    <property type="evidence" value="ECO:0007669"/>
    <property type="project" value="UniProtKB-KW"/>
</dbReference>
<dbReference type="PANTHER" id="PTHR43591:SF110">
    <property type="entry name" value="RHODANESE DOMAIN-CONTAINING PROTEIN"/>
    <property type="match status" value="1"/>
</dbReference>
<feature type="domain" description="Methyltransferase" evidence="1">
    <location>
        <begin position="72"/>
        <end position="162"/>
    </location>
</feature>
<reference evidence="3" key="2">
    <citation type="submission" date="2021-05" db="EMBL/GenBank/DDBJ databases">
        <authorList>
            <person name="Moolhuijzen P.M."/>
            <person name="Moffat C.S."/>
        </authorList>
    </citation>
    <scope>NUCLEOTIDE SEQUENCE</scope>
    <source>
        <strain evidence="3">86-124</strain>
    </source>
</reference>
<dbReference type="Gene3D" id="3.40.50.150">
    <property type="entry name" value="Vaccinia Virus protein VP39"/>
    <property type="match status" value="1"/>
</dbReference>
<dbReference type="PANTHER" id="PTHR43591">
    <property type="entry name" value="METHYLTRANSFERASE"/>
    <property type="match status" value="1"/>
</dbReference>
<reference evidence="3" key="3">
    <citation type="journal article" date="2022" name="bioRxiv">
        <title>A global pangenome for the wheat fungal pathogen Pyrenophora tritici-repentis and prediction of effector protein structural homology.</title>
        <authorList>
            <person name="Moolhuijzen P."/>
            <person name="See P.T."/>
            <person name="Shi G."/>
            <person name="Powell H.R."/>
            <person name="Cockram J."/>
            <person name="Jorgensen L.N."/>
            <person name="Benslimane H."/>
            <person name="Strelkov S.E."/>
            <person name="Turner J."/>
            <person name="Liu Z."/>
            <person name="Moffat C.S."/>
        </authorList>
    </citation>
    <scope>NUCLEOTIDE SEQUENCE</scope>
    <source>
        <strain evidence="3">86-124</strain>
    </source>
</reference>
<dbReference type="CDD" id="cd02440">
    <property type="entry name" value="AdoMet_MTases"/>
    <property type="match status" value="1"/>
</dbReference>
<dbReference type="AlphaFoldDB" id="A0A2W1GYI4"/>
<dbReference type="EMBL" id="NQIK02000006">
    <property type="protein sequence ID" value="KAF7569819.1"/>
    <property type="molecule type" value="Genomic_DNA"/>
</dbReference>
<keyword evidence="3" id="KW-0489">Methyltransferase</keyword>
<comment type="caution">
    <text evidence="2">The sequence shown here is derived from an EMBL/GenBank/DDBJ whole genome shotgun (WGS) entry which is preliminary data.</text>
</comment>
<gene>
    <name evidence="3" type="ORF">Ptr86124_011833</name>
    <name evidence="2" type="ORF">PtrM4_122340</name>
</gene>
<dbReference type="Pfam" id="PF13649">
    <property type="entry name" value="Methyltransf_25"/>
    <property type="match status" value="1"/>
</dbReference>
<evidence type="ECO:0000313" key="3">
    <source>
        <dbReference type="EMBL" id="KAI1509293.1"/>
    </source>
</evidence>
<dbReference type="InterPro" id="IPR041698">
    <property type="entry name" value="Methyltransf_25"/>
</dbReference>
<dbReference type="Proteomes" id="UP000245464">
    <property type="component" value="Chromosome 6"/>
</dbReference>
<evidence type="ECO:0000313" key="4">
    <source>
        <dbReference type="Proteomes" id="UP000245464"/>
    </source>
</evidence>
<proteinExistence type="predicted"/>
<protein>
    <submittedName>
        <fullName evidence="2">Methyltransf-11 multi-domain protein</fullName>
    </submittedName>
    <submittedName>
        <fullName evidence="3">Methyltransferase domain-containing protein</fullName>
    </submittedName>
</protein>
<name>A0A2W1GYI4_9PLEO</name>
<evidence type="ECO:0000313" key="2">
    <source>
        <dbReference type="EMBL" id="KAF7569819.1"/>
    </source>
</evidence>
<keyword evidence="3" id="KW-0808">Transferase</keyword>
<reference evidence="2 4" key="1">
    <citation type="journal article" date="2018" name="BMC Genomics">
        <title>Comparative genomics of the wheat fungal pathogen Pyrenophora tritici-repentis reveals chromosomal variations and genome plasticity.</title>
        <authorList>
            <person name="Moolhuijzen P."/>
            <person name="See P.T."/>
            <person name="Hane J.K."/>
            <person name="Shi G."/>
            <person name="Liu Z."/>
            <person name="Oliver R.P."/>
            <person name="Moffat C.S."/>
        </authorList>
    </citation>
    <scope>NUCLEOTIDE SEQUENCE [LARGE SCALE GENOMIC DNA]</scope>
    <source>
        <strain evidence="2">M4</strain>
    </source>
</reference>
<dbReference type="InterPro" id="IPR029063">
    <property type="entry name" value="SAM-dependent_MTases_sf"/>
</dbReference>
<reference evidence="5" key="4">
    <citation type="journal article" date="2022" name="Microb. Genom.">
        <title>A global pangenome for the wheat fungal pathogen Pyrenophora tritici-repentis and prediction of effector protein structural homology.</title>
        <authorList>
            <person name="Moolhuijzen P.M."/>
            <person name="See P.T."/>
            <person name="Shi G."/>
            <person name="Powell H.R."/>
            <person name="Cockram J."/>
            <person name="Jorgensen L.N."/>
            <person name="Benslimane H."/>
            <person name="Strelkov S.E."/>
            <person name="Turner J."/>
            <person name="Liu Z."/>
            <person name="Moffat C.S."/>
        </authorList>
    </citation>
    <scope>NUCLEOTIDE SEQUENCE [LARGE SCALE GENOMIC DNA]</scope>
</reference>
<dbReference type="OMA" id="ICVGTMT"/>
<evidence type="ECO:0000313" key="5">
    <source>
        <dbReference type="Proteomes" id="UP000249757"/>
    </source>
</evidence>
<organism evidence="2 4">
    <name type="scientific">Pyrenophora tritici-repentis</name>
    <dbReference type="NCBI Taxonomy" id="45151"/>
    <lineage>
        <taxon>Eukaryota</taxon>
        <taxon>Fungi</taxon>
        <taxon>Dikarya</taxon>
        <taxon>Ascomycota</taxon>
        <taxon>Pezizomycotina</taxon>
        <taxon>Dothideomycetes</taxon>
        <taxon>Pleosporomycetidae</taxon>
        <taxon>Pleosporales</taxon>
        <taxon>Pleosporineae</taxon>
        <taxon>Pleosporaceae</taxon>
        <taxon>Pyrenophora</taxon>
    </lineage>
</organism>
<evidence type="ECO:0000259" key="1">
    <source>
        <dbReference type="Pfam" id="PF13649"/>
    </source>
</evidence>
<sequence length="216" mass="23561">MATKDQSSLLDRVIAASSTEESRKLYDEWAKTYDSDMSLHDFTAPRLVTQAVARGLKLNYISPDKPLAGLRIADAGCGTGSVGIELSKLGATDIVGLDISEGMLAVAKNTAVYDDLKTTDLTKRLDVEDGKFDALTCCGTFTHGHLGPEPLEEFTRVVKVGGVVVATVLDSFWVEKGFEREVARLEKEEKVQVVEKDVHDYRKDAGGGRVLVLRKL</sequence>
<dbReference type="Proteomes" id="UP000249757">
    <property type="component" value="Unassembled WGS sequence"/>
</dbReference>
<dbReference type="SUPFAM" id="SSF53335">
    <property type="entry name" value="S-adenosyl-L-methionine-dependent methyltransferases"/>
    <property type="match status" value="1"/>
</dbReference>
<dbReference type="GO" id="GO:0032259">
    <property type="term" value="P:methylation"/>
    <property type="evidence" value="ECO:0007669"/>
    <property type="project" value="UniProtKB-KW"/>
</dbReference>
<accession>A0A2W1GYI4</accession>
<dbReference type="OrthoDB" id="66144at2759"/>